<dbReference type="GO" id="GO:0034499">
    <property type="term" value="P:late endosome to Golgi transport"/>
    <property type="evidence" value="ECO:0007669"/>
    <property type="project" value="TreeGrafter"/>
</dbReference>
<dbReference type="InterPro" id="IPR051841">
    <property type="entry name" value="MT-Golgi_org_protein"/>
</dbReference>
<proteinExistence type="predicted"/>
<comment type="caution">
    <text evidence="6">The sequence shown here is derived from an EMBL/GenBank/DDBJ whole genome shotgun (WGS) entry which is preliminary data.</text>
</comment>
<evidence type="ECO:0000313" key="7">
    <source>
        <dbReference type="Proteomes" id="UP001166674"/>
    </source>
</evidence>
<feature type="coiled-coil region" evidence="5">
    <location>
        <begin position="23"/>
        <end position="257"/>
    </location>
</feature>
<comment type="subcellular location">
    <subcellularLocation>
        <location evidence="1">Cytoplasm</location>
    </subcellularLocation>
</comment>
<keyword evidence="4 5" id="KW-0175">Coiled coil</keyword>
<keyword evidence="3" id="KW-0597">Phosphoprotein</keyword>
<evidence type="ECO:0000256" key="2">
    <source>
        <dbReference type="ARBA" id="ARBA00022490"/>
    </source>
</evidence>
<evidence type="ECO:0000256" key="5">
    <source>
        <dbReference type="SAM" id="Coils"/>
    </source>
</evidence>
<dbReference type="PANTHER" id="PTHR18902">
    <property type="entry name" value="NUCLEAR MITOTIC APPARATUS PROTEIN 1-RELATED"/>
    <property type="match status" value="1"/>
</dbReference>
<name>A0AA41T3X4_SCICA</name>
<evidence type="ECO:0000256" key="3">
    <source>
        <dbReference type="ARBA" id="ARBA00022553"/>
    </source>
</evidence>
<protein>
    <submittedName>
        <fullName evidence="6">GRIP and coiled-coil domain-containing protein 2</fullName>
    </submittedName>
</protein>
<dbReference type="EMBL" id="JAATJV010414320">
    <property type="protein sequence ID" value="MBZ3887233.1"/>
    <property type="molecule type" value="Genomic_DNA"/>
</dbReference>
<organism evidence="6 7">
    <name type="scientific">Sciurus carolinensis</name>
    <name type="common">Eastern gray squirrel</name>
    <dbReference type="NCBI Taxonomy" id="30640"/>
    <lineage>
        <taxon>Eukaryota</taxon>
        <taxon>Metazoa</taxon>
        <taxon>Chordata</taxon>
        <taxon>Craniata</taxon>
        <taxon>Vertebrata</taxon>
        <taxon>Euteleostomi</taxon>
        <taxon>Mammalia</taxon>
        <taxon>Eutheria</taxon>
        <taxon>Euarchontoglires</taxon>
        <taxon>Glires</taxon>
        <taxon>Rodentia</taxon>
        <taxon>Sciuromorpha</taxon>
        <taxon>Sciuridae</taxon>
        <taxon>Sciurinae</taxon>
        <taxon>Sciurini</taxon>
        <taxon>Sciurus</taxon>
    </lineage>
</organism>
<dbReference type="GO" id="GO:0005794">
    <property type="term" value="C:Golgi apparatus"/>
    <property type="evidence" value="ECO:0007669"/>
    <property type="project" value="TreeGrafter"/>
</dbReference>
<evidence type="ECO:0000256" key="4">
    <source>
        <dbReference type="ARBA" id="ARBA00023054"/>
    </source>
</evidence>
<keyword evidence="7" id="KW-1185">Reference proteome</keyword>
<accession>A0AA41T3X4</accession>
<dbReference type="AlphaFoldDB" id="A0AA41T3X4"/>
<sequence>MEILRIVLGESAGKISQEFESVKQQQASDVHELQQKLRTAFNEKDALLETVNRLQGENEKLLSQQRLVPELENTIKSLQEKNELYAVSLSERDTMLQELEAKVSSLAEEKDDFLSKIKNSCEEYISFLNKCEREESLAIELKERVEQTAQYNSELEQRVNKLTGTLDKTLKEKDQNDQKIENLMVQIKTLSENQETFSSKAKSLHEENNRLNSENNQLSRDLEALLSQKDFILKEHITELEKKLQVMVVEQDNLNKLFENEQVQMSFVKTQVYSFLKQIGSKISEENDEEDVENILQTVNESLTKINEEKYNLIFFNMVKGY</sequence>
<reference evidence="6" key="1">
    <citation type="submission" date="2020-03" db="EMBL/GenBank/DDBJ databases">
        <title>Studies in the Genomics of Life Span.</title>
        <authorList>
            <person name="Glass D."/>
        </authorList>
    </citation>
    <scope>NUCLEOTIDE SEQUENCE</scope>
    <source>
        <strain evidence="6">SUZIE</strain>
        <tissue evidence="6">Muscle</tissue>
    </source>
</reference>
<evidence type="ECO:0000256" key="1">
    <source>
        <dbReference type="ARBA" id="ARBA00004496"/>
    </source>
</evidence>
<dbReference type="PANTHER" id="PTHR18902:SF25">
    <property type="entry name" value="GRIP AND COILED-COIL DOMAIN-CONTAINING PROTEIN 2"/>
    <property type="match status" value="1"/>
</dbReference>
<dbReference type="Proteomes" id="UP001166674">
    <property type="component" value="Unassembled WGS sequence"/>
</dbReference>
<evidence type="ECO:0000313" key="6">
    <source>
        <dbReference type="EMBL" id="MBZ3887233.1"/>
    </source>
</evidence>
<gene>
    <name evidence="6" type="ORF">SUZIE_191930</name>
</gene>
<keyword evidence="2" id="KW-0963">Cytoplasm</keyword>